<comment type="caution">
    <text evidence="2">The sequence shown here is derived from an EMBL/GenBank/DDBJ whole genome shotgun (WGS) entry which is preliminary data.</text>
</comment>
<keyword evidence="1" id="KW-1133">Transmembrane helix</keyword>
<sequence>MIEFVLPYLFFLYGAMYNLHQVLEGLWATPQGLSVSEQGGALVSVFPSMTEAVLQQMPWMCLYAAVLTLLLVIAVHTLWRRAGVLWLVLLSCVPGVLNCLQLWPEFSYLPRSVTLLGGAGALGSEQGLVPLLLLAMASGWALTVLLYDNFKFSERFRLLFDHAWFPLALVGAFFFVADNNAAQNQRKLQEAQQHAQQASDYLLRQAQRYARHCQAAGVEGSLSCRWSRSVQNRLLDNIESPDVSFAMFSPDSTRGYYAVGRDVPSTAQIIELRKQLAQYNQELCPVAHLGEGLSRNAPLSESCERVPFTYCTAFPDGPHGLVDKYIAGTTVAIASECIVPSLVALRGEVVKYQALVKSDLRAKNLRWLYFLLLAVLVGGKVANTSTKLANLDNRVGERQVLWRGMKRLSGRVLGLCARPMVHAATWLSKRWRAWTANLQ</sequence>
<dbReference type="EMBL" id="JBDLYL010000037">
    <property type="protein sequence ID" value="MEN8642651.1"/>
    <property type="molecule type" value="Genomic_DNA"/>
</dbReference>
<gene>
    <name evidence="2" type="ORF">ABFE88_23645</name>
</gene>
<proteinExistence type="predicted"/>
<feature type="transmembrane region" description="Helical" evidence="1">
    <location>
        <begin position="128"/>
        <end position="147"/>
    </location>
</feature>
<accession>A0ABV0DQG1</accession>
<keyword evidence="3" id="KW-1185">Reference proteome</keyword>
<evidence type="ECO:0000313" key="3">
    <source>
        <dbReference type="Proteomes" id="UP001424532"/>
    </source>
</evidence>
<dbReference type="Proteomes" id="UP001424532">
    <property type="component" value="Unassembled WGS sequence"/>
</dbReference>
<feature type="transmembrane region" description="Helical" evidence="1">
    <location>
        <begin position="159"/>
        <end position="177"/>
    </location>
</feature>
<evidence type="ECO:0000313" key="2">
    <source>
        <dbReference type="EMBL" id="MEN8642651.1"/>
    </source>
</evidence>
<evidence type="ECO:0000256" key="1">
    <source>
        <dbReference type="SAM" id="Phobius"/>
    </source>
</evidence>
<dbReference type="RefSeq" id="WP_347151537.1">
    <property type="nucleotide sequence ID" value="NZ_JBDLYL010000037.1"/>
</dbReference>
<feature type="transmembrane region" description="Helical" evidence="1">
    <location>
        <begin position="84"/>
        <end position="103"/>
    </location>
</feature>
<keyword evidence="1" id="KW-0472">Membrane</keyword>
<keyword evidence="1" id="KW-0812">Transmembrane</keyword>
<reference evidence="2 3" key="1">
    <citation type="submission" date="2024-05" db="EMBL/GenBank/DDBJ databases">
        <title>Sequence of Lycoming College course isolates.</title>
        <authorList>
            <person name="Reigle C.A."/>
            <person name="Newman J.D."/>
        </authorList>
    </citation>
    <scope>NUCLEOTIDE SEQUENCE [LARGE SCALE GENOMIC DNA]</scope>
    <source>
        <strain evidence="2 3">CAR-09</strain>
    </source>
</reference>
<protein>
    <submittedName>
        <fullName evidence="2">Uncharacterized protein</fullName>
    </submittedName>
</protein>
<feature type="transmembrane region" description="Helical" evidence="1">
    <location>
        <begin position="57"/>
        <end position="79"/>
    </location>
</feature>
<name>A0ABV0DQG1_9PSED</name>
<organism evidence="2 3">
    <name type="scientific">Pseudomonas sichuanensis</name>
    <dbReference type="NCBI Taxonomy" id="2213015"/>
    <lineage>
        <taxon>Bacteria</taxon>
        <taxon>Pseudomonadati</taxon>
        <taxon>Pseudomonadota</taxon>
        <taxon>Gammaproteobacteria</taxon>
        <taxon>Pseudomonadales</taxon>
        <taxon>Pseudomonadaceae</taxon>
        <taxon>Pseudomonas</taxon>
    </lineage>
</organism>